<name>A0A645D483_9ZZZZ</name>
<protein>
    <recommendedName>
        <fullName evidence="2">Transposase</fullName>
    </recommendedName>
</protein>
<sequence length="127" mass="14913">MEKALIGYFLPEGLLEHFKITNVEELGEVSTKRMVIQVELEEINTIPKCYDSSLYESKGFYPITIVQDFPIRGKAVYLAIKRRRWRHKEHKNEIIHNDYTLIAEGSRITQELSDFLKATGRDPSRYH</sequence>
<dbReference type="AlphaFoldDB" id="A0A645D483"/>
<organism evidence="1">
    <name type="scientific">bioreactor metagenome</name>
    <dbReference type="NCBI Taxonomy" id="1076179"/>
    <lineage>
        <taxon>unclassified sequences</taxon>
        <taxon>metagenomes</taxon>
        <taxon>ecological metagenomes</taxon>
    </lineage>
</organism>
<dbReference type="EMBL" id="VSSQ01032675">
    <property type="protein sequence ID" value="MPM84015.1"/>
    <property type="molecule type" value="Genomic_DNA"/>
</dbReference>
<comment type="caution">
    <text evidence="1">The sequence shown here is derived from an EMBL/GenBank/DDBJ whole genome shotgun (WGS) entry which is preliminary data.</text>
</comment>
<proteinExistence type="predicted"/>
<evidence type="ECO:0008006" key="2">
    <source>
        <dbReference type="Google" id="ProtNLM"/>
    </source>
</evidence>
<evidence type="ECO:0000313" key="1">
    <source>
        <dbReference type="EMBL" id="MPM84015.1"/>
    </source>
</evidence>
<reference evidence="1" key="1">
    <citation type="submission" date="2019-08" db="EMBL/GenBank/DDBJ databases">
        <authorList>
            <person name="Kucharzyk K."/>
            <person name="Murdoch R.W."/>
            <person name="Higgins S."/>
            <person name="Loffler F."/>
        </authorList>
    </citation>
    <scope>NUCLEOTIDE SEQUENCE</scope>
</reference>
<accession>A0A645D483</accession>
<gene>
    <name evidence="1" type="ORF">SDC9_131085</name>
</gene>